<sequence length="66" mass="7183">MLTRNPEAGTQPDVSVPMTVSIAKLKEICSAYNPLQLTSTTEGSYSKQRKEATIPTKSIEKATNKV</sequence>
<organism evidence="1 3">
    <name type="scientific">Carex littledalei</name>
    <dbReference type="NCBI Taxonomy" id="544730"/>
    <lineage>
        <taxon>Eukaryota</taxon>
        <taxon>Viridiplantae</taxon>
        <taxon>Streptophyta</taxon>
        <taxon>Embryophyta</taxon>
        <taxon>Tracheophyta</taxon>
        <taxon>Spermatophyta</taxon>
        <taxon>Magnoliopsida</taxon>
        <taxon>Liliopsida</taxon>
        <taxon>Poales</taxon>
        <taxon>Cyperaceae</taxon>
        <taxon>Cyperoideae</taxon>
        <taxon>Cariceae</taxon>
        <taxon>Carex</taxon>
        <taxon>Carex subgen. Euthyceras</taxon>
    </lineage>
</organism>
<proteinExistence type="predicted"/>
<evidence type="ECO:0000313" key="2">
    <source>
        <dbReference type="EMBL" id="KAF3335245.1"/>
    </source>
</evidence>
<dbReference type="EMBL" id="SWLB01000008">
    <property type="protein sequence ID" value="KAF3335245.1"/>
    <property type="molecule type" value="Genomic_DNA"/>
</dbReference>
<accession>A0A833QSZ1</accession>
<dbReference type="AlphaFoldDB" id="A0A833QSZ1"/>
<dbReference type="EMBL" id="SWLB01000011">
    <property type="protein sequence ID" value="KAF3333005.1"/>
    <property type="molecule type" value="Genomic_DNA"/>
</dbReference>
<keyword evidence="3" id="KW-1185">Reference proteome</keyword>
<dbReference type="Proteomes" id="UP000623129">
    <property type="component" value="Unassembled WGS sequence"/>
</dbReference>
<reference evidence="1" key="1">
    <citation type="submission" date="2020-01" db="EMBL/GenBank/DDBJ databases">
        <title>Genome sequence of Kobresia littledalei, the first chromosome-level genome in the family Cyperaceae.</title>
        <authorList>
            <person name="Qu G."/>
        </authorList>
    </citation>
    <scope>NUCLEOTIDE SEQUENCE</scope>
    <source>
        <strain evidence="1">C.B.Clarke</strain>
        <tissue evidence="1">Leaf</tissue>
    </source>
</reference>
<protein>
    <submittedName>
        <fullName evidence="1">Uncharacterized protein</fullName>
    </submittedName>
</protein>
<evidence type="ECO:0000313" key="3">
    <source>
        <dbReference type="Proteomes" id="UP000623129"/>
    </source>
</evidence>
<name>A0A833QSZ1_9POAL</name>
<comment type="caution">
    <text evidence="1">The sequence shown here is derived from an EMBL/GenBank/DDBJ whole genome shotgun (WGS) entry which is preliminary data.</text>
</comment>
<gene>
    <name evidence="1" type="ORF">FCM35_KLT02582</name>
    <name evidence="2" type="ORF">FCM35_KLT19752</name>
</gene>
<evidence type="ECO:0000313" key="1">
    <source>
        <dbReference type="EMBL" id="KAF3333005.1"/>
    </source>
</evidence>